<feature type="repeat" description="PPR" evidence="2">
    <location>
        <begin position="742"/>
        <end position="776"/>
    </location>
</feature>
<evidence type="ECO:0000313" key="3">
    <source>
        <dbReference type="EMBL" id="KAH7435667.1"/>
    </source>
</evidence>
<keyword evidence="4" id="KW-1185">Reference proteome</keyword>
<dbReference type="EMBL" id="CM035411">
    <property type="protein sequence ID" value="KAH7435667.1"/>
    <property type="molecule type" value="Genomic_DNA"/>
</dbReference>
<protein>
    <recommendedName>
        <fullName evidence="5">Pentatricopeptide repeat-containing protein</fullName>
    </recommendedName>
</protein>
<dbReference type="PROSITE" id="PS51375">
    <property type="entry name" value="PPR"/>
    <property type="match status" value="8"/>
</dbReference>
<dbReference type="FunFam" id="1.25.40.10:FF:000351">
    <property type="entry name" value="Pentatricopeptide repeat-containing protein"/>
    <property type="match status" value="1"/>
</dbReference>
<name>A0A8T2UHT1_CERRI</name>
<feature type="repeat" description="PPR" evidence="2">
    <location>
        <begin position="338"/>
        <end position="372"/>
    </location>
</feature>
<dbReference type="Proteomes" id="UP000825935">
    <property type="component" value="Chromosome 6"/>
</dbReference>
<feature type="repeat" description="PPR" evidence="2">
    <location>
        <begin position="237"/>
        <end position="271"/>
    </location>
</feature>
<gene>
    <name evidence="3" type="ORF">KP509_06G074600</name>
</gene>
<feature type="repeat" description="PPR" evidence="2">
    <location>
        <begin position="641"/>
        <end position="675"/>
    </location>
</feature>
<dbReference type="InterPro" id="IPR046960">
    <property type="entry name" value="PPR_At4g14850-like_plant"/>
</dbReference>
<dbReference type="Gene3D" id="1.25.40.10">
    <property type="entry name" value="Tetratricopeptide repeat domain"/>
    <property type="match status" value="6"/>
</dbReference>
<feature type="repeat" description="PPR" evidence="2">
    <location>
        <begin position="540"/>
        <end position="574"/>
    </location>
</feature>
<feature type="repeat" description="PPR" evidence="2">
    <location>
        <begin position="136"/>
        <end position="170"/>
    </location>
</feature>
<dbReference type="AlphaFoldDB" id="A0A8T2UHT1"/>
<dbReference type="FunFam" id="1.25.40.10:FF:000158">
    <property type="entry name" value="pentatricopeptide repeat-containing protein At2g33680"/>
    <property type="match status" value="1"/>
</dbReference>
<keyword evidence="1" id="KW-0677">Repeat</keyword>
<dbReference type="Pfam" id="PF13041">
    <property type="entry name" value="PPR_2"/>
    <property type="match status" value="7"/>
</dbReference>
<dbReference type="InterPro" id="IPR002885">
    <property type="entry name" value="PPR_rpt"/>
</dbReference>
<dbReference type="OrthoDB" id="1934782at2759"/>
<reference evidence="3" key="1">
    <citation type="submission" date="2021-08" db="EMBL/GenBank/DDBJ databases">
        <title>WGS assembly of Ceratopteris richardii.</title>
        <authorList>
            <person name="Marchant D.B."/>
            <person name="Chen G."/>
            <person name="Jenkins J."/>
            <person name="Shu S."/>
            <person name="Leebens-Mack J."/>
            <person name="Grimwood J."/>
            <person name="Schmutz J."/>
            <person name="Soltis P."/>
            <person name="Soltis D."/>
            <person name="Chen Z.-H."/>
        </authorList>
    </citation>
    <scope>NUCLEOTIDE SEQUENCE</scope>
    <source>
        <strain evidence="3">Whitten #5841</strain>
        <tissue evidence="3">Leaf</tissue>
    </source>
</reference>
<dbReference type="PANTHER" id="PTHR47926">
    <property type="entry name" value="PENTATRICOPEPTIDE REPEAT-CONTAINING PROTEIN"/>
    <property type="match status" value="1"/>
</dbReference>
<evidence type="ECO:0000256" key="2">
    <source>
        <dbReference type="PROSITE-ProRule" id="PRU00708"/>
    </source>
</evidence>
<dbReference type="FunFam" id="1.25.40.10:FF:000344">
    <property type="entry name" value="Pentatricopeptide repeat-containing protein"/>
    <property type="match status" value="1"/>
</dbReference>
<organism evidence="3 4">
    <name type="scientific">Ceratopteris richardii</name>
    <name type="common">Triangle waterfern</name>
    <dbReference type="NCBI Taxonomy" id="49495"/>
    <lineage>
        <taxon>Eukaryota</taxon>
        <taxon>Viridiplantae</taxon>
        <taxon>Streptophyta</taxon>
        <taxon>Embryophyta</taxon>
        <taxon>Tracheophyta</taxon>
        <taxon>Polypodiopsida</taxon>
        <taxon>Polypodiidae</taxon>
        <taxon>Polypodiales</taxon>
        <taxon>Pteridineae</taxon>
        <taxon>Pteridaceae</taxon>
        <taxon>Parkerioideae</taxon>
        <taxon>Ceratopteris</taxon>
    </lineage>
</organism>
<dbReference type="GO" id="GO:0048731">
    <property type="term" value="P:system development"/>
    <property type="evidence" value="ECO:0007669"/>
    <property type="project" value="UniProtKB-ARBA"/>
</dbReference>
<dbReference type="NCBIfam" id="TIGR00756">
    <property type="entry name" value="PPR"/>
    <property type="match status" value="7"/>
</dbReference>
<accession>A0A8T2UHT1</accession>
<comment type="caution">
    <text evidence="3">The sequence shown here is derived from an EMBL/GenBank/DDBJ whole genome shotgun (WGS) entry which is preliminary data.</text>
</comment>
<dbReference type="InterPro" id="IPR011990">
    <property type="entry name" value="TPR-like_helical_dom_sf"/>
</dbReference>
<proteinExistence type="predicted"/>
<evidence type="ECO:0000256" key="1">
    <source>
        <dbReference type="ARBA" id="ARBA00022737"/>
    </source>
</evidence>
<dbReference type="GO" id="GO:0003723">
    <property type="term" value="F:RNA binding"/>
    <property type="evidence" value="ECO:0007669"/>
    <property type="project" value="InterPro"/>
</dbReference>
<feature type="repeat" description="PPR" evidence="2">
    <location>
        <begin position="843"/>
        <end position="877"/>
    </location>
</feature>
<feature type="repeat" description="PPR" evidence="2">
    <location>
        <begin position="439"/>
        <end position="473"/>
    </location>
</feature>
<evidence type="ECO:0008006" key="5">
    <source>
        <dbReference type="Google" id="ProtNLM"/>
    </source>
</evidence>
<dbReference type="GO" id="GO:0009451">
    <property type="term" value="P:RNA modification"/>
    <property type="evidence" value="ECO:0007669"/>
    <property type="project" value="InterPro"/>
</dbReference>
<dbReference type="PANTHER" id="PTHR47926:SF455">
    <property type="entry name" value="PENTACOTRIPEPTIDE-REPEAT REGION OF PRORP DOMAIN-CONTAINING PROTEIN"/>
    <property type="match status" value="1"/>
</dbReference>
<dbReference type="FunFam" id="1.25.40.10:FF:000031">
    <property type="entry name" value="Pentatricopeptide repeat-containing protein mitochondrial"/>
    <property type="match status" value="2"/>
</dbReference>
<dbReference type="EMBL" id="CM035411">
    <property type="protein sequence ID" value="KAH7435668.1"/>
    <property type="molecule type" value="Genomic_DNA"/>
</dbReference>
<dbReference type="Pfam" id="PF01535">
    <property type="entry name" value="PPR"/>
    <property type="match status" value="4"/>
</dbReference>
<evidence type="ECO:0000313" key="4">
    <source>
        <dbReference type="Proteomes" id="UP000825935"/>
    </source>
</evidence>
<sequence>MLCSRSVCKYICMSMRRGYYEGARFTTYSATGETLHSQAIQGLLNLCKQGLVQESLQAMESLGKQNVHIPESAAICLLQHCVQANHLVAARQLHAILSNYERYWSSKLSCQFIYAFASFGNLPESFKVYRSIAEKTTHAWTAIISVHAKGGKPDEALVLYQEMKASSFNNSSHSIVAALKACISLNAWKEGMVIHDDALRKSSAVDAFVGSALIDMYAKCGSLREAHNVFNNLSERDVVTWCTMIAAFTQHGCGVDALKLHSKMEQEGTDSNLVTLVSLLKACATVVAVNKGQLIYSKIVERGLEGNMYAANTAIDMYVQFSCMDDARKVFDMMPKRDIVSWNLMFSGYLDKVDLEELFLLFKQMQQDQIQPNELTFMSILKFNALAGNLEQGELLHTELIYKGLDTDKHIGGTLIDLYAKCGRLDAARFLFNGMSNPDLVVWSALISGYVQHGPDEEAFHLYKKMREKKTQPDKILVLCMLKACVNLNSYSLGKEIHADIVFEGLDTDFSVASAICDLYLKTATYQDAHSIFYRLPLQNVGSFNLLLAGYGDQDNGKLALEVFKKMIEVGTQPDEVSFTCVLRACSSICKLDQGEQIHNMIVERGFDSDLILGNALVDFYAKCLTLDSAIHIFRRLTVRSVISWSAMILGFAECGFVHEAVSHYCSMKRHGVAPNEITFVCILKACASQAAFERGMQVHIDLTKQGFSLDKHIGNCLLDFYSKCDRLDEACKIFDDLPERTVISWSCLIAALADNGHEESVLELFHRMEQDNVQPNEITYACVLKACSTLAALDHGRRIHEGLLRERMDPALVISNTLITMYSKCGCLDIAFDVFKKIIVRDAISWNAIIGAFADHGWHESAQHSFFMMQNEGIQPDGVTFVCLLTACSHVGLVSESFYFYNLMISCYGVKPTVEHHACMVDVLGRAGLLRDAEEYASRLPSSVSSPVWAAFLGACAMFKNMEFGRRAFENLITANRWNLTGYVLMSNIAVASQEC</sequence>